<feature type="compositionally biased region" description="Basic and acidic residues" evidence="2">
    <location>
        <begin position="100"/>
        <end position="112"/>
    </location>
</feature>
<evidence type="ECO:0000313" key="4">
    <source>
        <dbReference type="Proteomes" id="UP001620626"/>
    </source>
</evidence>
<protein>
    <submittedName>
        <fullName evidence="3">Uncharacterized protein</fullName>
    </submittedName>
</protein>
<comment type="caution">
    <text evidence="3">The sequence shown here is derived from an EMBL/GenBank/DDBJ whole genome shotgun (WGS) entry which is preliminary data.</text>
</comment>
<feature type="compositionally biased region" description="Basic residues" evidence="2">
    <location>
        <begin position="1"/>
        <end position="10"/>
    </location>
</feature>
<feature type="compositionally biased region" description="Basic and acidic residues" evidence="2">
    <location>
        <begin position="74"/>
        <end position="85"/>
    </location>
</feature>
<keyword evidence="1" id="KW-0175">Coiled coil</keyword>
<name>A0ABD2K5D3_9BILA</name>
<feature type="region of interest" description="Disordered" evidence="2">
    <location>
        <begin position="521"/>
        <end position="556"/>
    </location>
</feature>
<feature type="region of interest" description="Disordered" evidence="2">
    <location>
        <begin position="39"/>
        <end position="116"/>
    </location>
</feature>
<organism evidence="3 4">
    <name type="scientific">Heterodera trifolii</name>
    <dbReference type="NCBI Taxonomy" id="157864"/>
    <lineage>
        <taxon>Eukaryota</taxon>
        <taxon>Metazoa</taxon>
        <taxon>Ecdysozoa</taxon>
        <taxon>Nematoda</taxon>
        <taxon>Chromadorea</taxon>
        <taxon>Rhabditida</taxon>
        <taxon>Tylenchina</taxon>
        <taxon>Tylenchomorpha</taxon>
        <taxon>Tylenchoidea</taxon>
        <taxon>Heteroderidae</taxon>
        <taxon>Heteroderinae</taxon>
        <taxon>Heterodera</taxon>
    </lineage>
</organism>
<gene>
    <name evidence="3" type="ORF">niasHT_027644</name>
</gene>
<evidence type="ECO:0000313" key="3">
    <source>
        <dbReference type="EMBL" id="KAL3098099.1"/>
    </source>
</evidence>
<accession>A0ABD2K5D3</accession>
<evidence type="ECO:0000256" key="1">
    <source>
        <dbReference type="SAM" id="Coils"/>
    </source>
</evidence>
<dbReference type="Proteomes" id="UP001620626">
    <property type="component" value="Unassembled WGS sequence"/>
</dbReference>
<keyword evidence="4" id="KW-1185">Reference proteome</keyword>
<reference evidence="3 4" key="1">
    <citation type="submission" date="2024-10" db="EMBL/GenBank/DDBJ databases">
        <authorList>
            <person name="Kim D."/>
        </authorList>
    </citation>
    <scope>NUCLEOTIDE SEQUENCE [LARGE SCALE GENOMIC DNA]</scope>
    <source>
        <strain evidence="3">BH-2024</strain>
    </source>
</reference>
<sequence length="556" mass="62776">MTSRSAKRSSKKSDGLPGKVSVSKAQQIEQFFGIDEAKCETAERISKSPSAKRSRSSTNTAVQLLKKMAKHKKELNSSKETRREEDEREMENIPDTLDELNSRGTEDERGKGTESVQTVNELDELLDSETAKRIQSESEVTIRFCCPLLANVGSVGQMFSIDDFSPLKTLSSSSNLSVPPFLCPFVFLFLSRPHSRLRCTLFDRFRQRAVAAGGAIAVPYDTFVFAVCYAFQVSPIALHFSDVSSDVSFEQQLDKFAALFAPSKVRCVQRRRCLFYANIELLLNVWHFLRFDHLSDLQIVALCRALARLFLDVGAREFRAQLSRAFQMIFRHFPSVRRRSVLSHFLTSSFFSSADHSVHAAFVLSQMFSQFDQSLRLLAIQSVLKSIILEKDAKKERPKFPPSIPSSITLGDAFDGLSEAISVVRRRWATEDELTTDHPSSSSSLTVLYLLCNRWLDSLTADERLLIDRNESEASLEKALQNIRQANEQLNRRNINDKMIHTWAQSEHRIRAALLRRQKGQLRMSQAVGGNTTKSKESSSSKRQTFVGSSSEDDGD</sequence>
<dbReference type="EMBL" id="JBICBT010000830">
    <property type="protein sequence ID" value="KAL3098099.1"/>
    <property type="molecule type" value="Genomic_DNA"/>
</dbReference>
<proteinExistence type="predicted"/>
<dbReference type="AlphaFoldDB" id="A0ABD2K5D3"/>
<feature type="coiled-coil region" evidence="1">
    <location>
        <begin position="469"/>
        <end position="496"/>
    </location>
</feature>
<feature type="region of interest" description="Disordered" evidence="2">
    <location>
        <begin position="1"/>
        <end position="22"/>
    </location>
</feature>
<evidence type="ECO:0000256" key="2">
    <source>
        <dbReference type="SAM" id="MobiDB-lite"/>
    </source>
</evidence>